<dbReference type="AlphaFoldDB" id="A0A7E4ZR62"/>
<evidence type="ECO:0000256" key="1">
    <source>
        <dbReference type="SAM" id="SignalP"/>
    </source>
</evidence>
<name>A0A7E4ZR62_PANRE</name>
<evidence type="ECO:0000313" key="2">
    <source>
        <dbReference type="Proteomes" id="UP000492821"/>
    </source>
</evidence>
<accession>A0A7E4ZR62</accession>
<evidence type="ECO:0000313" key="3">
    <source>
        <dbReference type="WBParaSite" id="Pan_g12580.t2"/>
    </source>
</evidence>
<dbReference type="Proteomes" id="UP000492821">
    <property type="component" value="Unassembled WGS sequence"/>
</dbReference>
<keyword evidence="1" id="KW-0732">Signal</keyword>
<keyword evidence="2" id="KW-1185">Reference proteome</keyword>
<dbReference type="WBParaSite" id="Pan_g12580.t2">
    <property type="protein sequence ID" value="Pan_g12580.t2"/>
    <property type="gene ID" value="Pan_g12580"/>
</dbReference>
<feature type="signal peptide" evidence="1">
    <location>
        <begin position="1"/>
        <end position="21"/>
    </location>
</feature>
<feature type="chain" id="PRO_5028900408" evidence="1">
    <location>
        <begin position="22"/>
        <end position="103"/>
    </location>
</feature>
<sequence>MHLSLALPALCLIAFIPYSEACAASGICGLQPYCYVTNSPPTVAINSQPMPIPVADVPLAMVVANTDATVCVPLAATPSVPNVHVGVPLYVPWSGPVPLLDVI</sequence>
<reference evidence="2" key="1">
    <citation type="journal article" date="2013" name="Genetics">
        <title>The draft genome and transcriptome of Panagrellus redivivus are shaped by the harsh demands of a free-living lifestyle.</title>
        <authorList>
            <person name="Srinivasan J."/>
            <person name="Dillman A.R."/>
            <person name="Macchietto M.G."/>
            <person name="Heikkinen L."/>
            <person name="Lakso M."/>
            <person name="Fracchia K.M."/>
            <person name="Antoshechkin I."/>
            <person name="Mortazavi A."/>
            <person name="Wong G."/>
            <person name="Sternberg P.W."/>
        </authorList>
    </citation>
    <scope>NUCLEOTIDE SEQUENCE [LARGE SCALE GENOMIC DNA]</scope>
    <source>
        <strain evidence="2">MT8872</strain>
    </source>
</reference>
<organism evidence="2 3">
    <name type="scientific">Panagrellus redivivus</name>
    <name type="common">Microworm</name>
    <dbReference type="NCBI Taxonomy" id="6233"/>
    <lineage>
        <taxon>Eukaryota</taxon>
        <taxon>Metazoa</taxon>
        <taxon>Ecdysozoa</taxon>
        <taxon>Nematoda</taxon>
        <taxon>Chromadorea</taxon>
        <taxon>Rhabditida</taxon>
        <taxon>Tylenchina</taxon>
        <taxon>Panagrolaimomorpha</taxon>
        <taxon>Panagrolaimoidea</taxon>
        <taxon>Panagrolaimidae</taxon>
        <taxon>Panagrellus</taxon>
    </lineage>
</organism>
<proteinExistence type="predicted"/>
<protein>
    <submittedName>
        <fullName evidence="3">Secreted protein</fullName>
    </submittedName>
</protein>
<reference evidence="3" key="2">
    <citation type="submission" date="2020-10" db="UniProtKB">
        <authorList>
            <consortium name="WormBaseParasite"/>
        </authorList>
    </citation>
    <scope>IDENTIFICATION</scope>
</reference>